<protein>
    <submittedName>
        <fullName evidence="3">Type 1 glutamine amidotransferase domain-containing protein</fullName>
    </submittedName>
</protein>
<dbReference type="Gene3D" id="3.40.50.880">
    <property type="match status" value="1"/>
</dbReference>
<dbReference type="InterPro" id="IPR006286">
    <property type="entry name" value="C56_PfpI-like"/>
</dbReference>
<evidence type="ECO:0000313" key="3">
    <source>
        <dbReference type="EMBL" id="MFC4821268.1"/>
    </source>
</evidence>
<dbReference type="PROSITE" id="PS51276">
    <property type="entry name" value="PEPTIDASE_C56_PFPI"/>
    <property type="match status" value="1"/>
</dbReference>
<dbReference type="NCBIfam" id="TIGR01382">
    <property type="entry name" value="PfpI"/>
    <property type="match status" value="1"/>
</dbReference>
<dbReference type="InterPro" id="IPR029062">
    <property type="entry name" value="Class_I_gatase-like"/>
</dbReference>
<reference evidence="4" key="1">
    <citation type="journal article" date="2019" name="Int. J. Syst. Evol. Microbiol.">
        <title>The Global Catalogue of Microorganisms (GCM) 10K type strain sequencing project: providing services to taxonomists for standard genome sequencing and annotation.</title>
        <authorList>
            <consortium name="The Broad Institute Genomics Platform"/>
            <consortium name="The Broad Institute Genome Sequencing Center for Infectious Disease"/>
            <person name="Wu L."/>
            <person name="Ma J."/>
        </authorList>
    </citation>
    <scope>NUCLEOTIDE SEQUENCE [LARGE SCALE GENOMIC DNA]</scope>
    <source>
        <strain evidence="4">CCUG 30340</strain>
    </source>
</reference>
<comment type="caution">
    <text evidence="3">The sequence shown here is derived from an EMBL/GenBank/DDBJ whole genome shotgun (WGS) entry which is preliminary data.</text>
</comment>
<evidence type="ECO:0000259" key="2">
    <source>
        <dbReference type="Pfam" id="PF01965"/>
    </source>
</evidence>
<proteinExistence type="inferred from homology"/>
<dbReference type="Pfam" id="PF01965">
    <property type="entry name" value="DJ-1_PfpI"/>
    <property type="match status" value="1"/>
</dbReference>
<dbReference type="RefSeq" id="WP_380021553.1">
    <property type="nucleotide sequence ID" value="NZ_JBHSHD010000010.1"/>
</dbReference>
<keyword evidence="4" id="KW-1185">Reference proteome</keyword>
<evidence type="ECO:0000313" key="4">
    <source>
        <dbReference type="Proteomes" id="UP001595886"/>
    </source>
</evidence>
<gene>
    <name evidence="3" type="ORF">ACFO6Q_13100</name>
</gene>
<dbReference type="EMBL" id="JBHSHD010000010">
    <property type="protein sequence ID" value="MFC4821268.1"/>
    <property type="molecule type" value="Genomic_DNA"/>
</dbReference>
<accession>A0ABV9QVB5</accession>
<dbReference type="Proteomes" id="UP001595886">
    <property type="component" value="Unassembled WGS sequence"/>
</dbReference>
<dbReference type="PANTHER" id="PTHR42733:SF12">
    <property type="entry name" value="PROTEINASE"/>
    <property type="match status" value="1"/>
</dbReference>
<name>A0ABV9QVB5_9GAMM</name>
<keyword evidence="3" id="KW-0315">Glutamine amidotransferase</keyword>
<dbReference type="SUPFAM" id="SSF52317">
    <property type="entry name" value="Class I glutamine amidotransferase-like"/>
    <property type="match status" value="1"/>
</dbReference>
<evidence type="ECO:0000256" key="1">
    <source>
        <dbReference type="ARBA" id="ARBA00008542"/>
    </source>
</evidence>
<sequence>MDGSLKGRTVAILATHGFEQSELEVPKNALTEVGARVDVVAPQSGTIRGFRHFDPGDDVTVDRTLDEVGAADYDALVLPGGVFNPDALRSDDKALGFVRDFFSQHKPVGAICHAGWTLIDAGVVEGRRVTSVRSIRTDLRNAGAIVLDEEVVVDEGLVTSRTPQDLPAFCLKLTEEIGEGRHAGQHAGAASASVHAQLR</sequence>
<dbReference type="InterPro" id="IPR002818">
    <property type="entry name" value="DJ-1/PfpI"/>
</dbReference>
<comment type="similarity">
    <text evidence="1">Belongs to the peptidase C56 family.</text>
</comment>
<feature type="domain" description="DJ-1/PfpI" evidence="2">
    <location>
        <begin position="9"/>
        <end position="175"/>
    </location>
</feature>
<dbReference type="PANTHER" id="PTHR42733">
    <property type="entry name" value="DJ-1 PROTEIN"/>
    <property type="match status" value="1"/>
</dbReference>
<dbReference type="CDD" id="cd03134">
    <property type="entry name" value="GATase1_PfpI_like"/>
    <property type="match status" value="1"/>
</dbReference>
<organism evidence="3 4">
    <name type="scientific">Dokdonella ginsengisoli</name>
    <dbReference type="NCBI Taxonomy" id="363846"/>
    <lineage>
        <taxon>Bacteria</taxon>
        <taxon>Pseudomonadati</taxon>
        <taxon>Pseudomonadota</taxon>
        <taxon>Gammaproteobacteria</taxon>
        <taxon>Lysobacterales</taxon>
        <taxon>Rhodanobacteraceae</taxon>
        <taxon>Dokdonella</taxon>
    </lineage>
</organism>